<name>A0A6G7S6Y8_GLYPY</name>
<dbReference type="EMBL" id="MN915106">
    <property type="protein sequence ID" value="QIJ96707.1"/>
    <property type="molecule type" value="mRNA"/>
</dbReference>
<dbReference type="InterPro" id="IPR002018">
    <property type="entry name" value="CarbesteraseB"/>
</dbReference>
<feature type="chain" id="PRO_5026003142" evidence="2">
    <location>
        <begin position="19"/>
        <end position="563"/>
    </location>
</feature>
<evidence type="ECO:0000259" key="3">
    <source>
        <dbReference type="Pfam" id="PF00135"/>
    </source>
</evidence>
<protein>
    <submittedName>
        <fullName evidence="4">Carboxylesterase</fullName>
    </submittedName>
</protein>
<dbReference type="PANTHER" id="PTHR11559">
    <property type="entry name" value="CARBOXYLESTERASE"/>
    <property type="match status" value="1"/>
</dbReference>
<dbReference type="SUPFAM" id="SSF53474">
    <property type="entry name" value="alpha/beta-Hydrolases"/>
    <property type="match status" value="1"/>
</dbReference>
<keyword evidence="2" id="KW-0732">Signal</keyword>
<dbReference type="InterPro" id="IPR050309">
    <property type="entry name" value="Type-B_Carboxylest/Lipase"/>
</dbReference>
<feature type="domain" description="Carboxylesterase type B" evidence="3">
    <location>
        <begin position="27"/>
        <end position="539"/>
    </location>
</feature>
<evidence type="ECO:0000256" key="2">
    <source>
        <dbReference type="SAM" id="SignalP"/>
    </source>
</evidence>
<sequence length="563" mass="62375">MATGTLSWLCVAFVICLGWVVCDDREERIVRIEQGPVRGYKEKGDSIFTFYGIPYASAPTGKDKFKAPLPGPAWLSVLDAVNREITCPQATIYGTTFPGTVQENCLVANIYVPETSKKNLPVVVYVHGGGYQVGSGILREPKNLVRTKNVIAVTFNYRLGIYGFLCLGTNEAPGNAGMKDQVALLRWVKKNIASYGGNPEDVTIAGYSAGSSAVDLLVLSPLAKDLFNKVIPESGANLAPWSVQIDPLENAKLFAKSKGFKDVDDVYALEEFYTSASMDLLISTGGFFDRTDVSFVFTPCVEQKTSKAAFLTDSPYNIVKSGKYNKVPMLYGFADMEGLLRIAQFDSWKDKINANFSAFLPVDLKFDSEKEREEVSNKVKKFYFGDKPVSQDNILAYIDFMSDVYFGYSSLKAVKLYAGSGNNKVYLYEYNFVDNSAPAIPYTDNVKGATHCAQTLAVLDGIDFMSQDTDETDISEEYKKMKSVVREIWINFITTGTPVPLGSSLPTWPAVGADGAPHMALGRELQLRGALIEERVRFWDTVYERHYRVPQPPPQPPTRHTEL</sequence>
<dbReference type="InterPro" id="IPR029058">
    <property type="entry name" value="AB_hydrolase_fold"/>
</dbReference>
<reference evidence="4" key="1">
    <citation type="submission" date="2020-01" db="EMBL/GenBank/DDBJ databases">
        <authorList>
            <person name="Sheng S."/>
        </authorList>
    </citation>
    <scope>NUCLEOTIDE SEQUENCE</scope>
    <source>
        <tissue evidence="4">Whole body</tissue>
    </source>
</reference>
<keyword evidence="1" id="KW-0325">Glycoprotein</keyword>
<dbReference type="SMR" id="A0A6G7S6Y8"/>
<dbReference type="Pfam" id="PF00135">
    <property type="entry name" value="COesterase"/>
    <property type="match status" value="1"/>
</dbReference>
<feature type="signal peptide" evidence="2">
    <location>
        <begin position="1"/>
        <end position="18"/>
    </location>
</feature>
<evidence type="ECO:0000256" key="1">
    <source>
        <dbReference type="ARBA" id="ARBA00023180"/>
    </source>
</evidence>
<dbReference type="AlphaFoldDB" id="A0A6G7S6Y8"/>
<evidence type="ECO:0000313" key="4">
    <source>
        <dbReference type="EMBL" id="QIJ96707.1"/>
    </source>
</evidence>
<dbReference type="Gene3D" id="3.40.50.1820">
    <property type="entry name" value="alpha/beta hydrolase"/>
    <property type="match status" value="1"/>
</dbReference>
<organism evidence="4">
    <name type="scientific">Glyphodes pyloalis</name>
    <name type="common">Lesser mulberry snout moth</name>
    <dbReference type="NCBI Taxonomy" id="1242752"/>
    <lineage>
        <taxon>Eukaryota</taxon>
        <taxon>Metazoa</taxon>
        <taxon>Ecdysozoa</taxon>
        <taxon>Arthropoda</taxon>
        <taxon>Hexapoda</taxon>
        <taxon>Insecta</taxon>
        <taxon>Pterygota</taxon>
        <taxon>Neoptera</taxon>
        <taxon>Endopterygota</taxon>
        <taxon>Lepidoptera</taxon>
        <taxon>Glossata</taxon>
        <taxon>Ditrysia</taxon>
        <taxon>Pyraloidea</taxon>
        <taxon>Crambidae</taxon>
        <taxon>Spilomelinae</taxon>
        <taxon>Glyphodes</taxon>
    </lineage>
</organism>
<proteinExistence type="evidence at transcript level"/>
<accession>A0A6G7S6Y8</accession>